<dbReference type="AlphaFoldDB" id="A0A918UUZ1"/>
<evidence type="ECO:0000313" key="1">
    <source>
        <dbReference type="EMBL" id="GGZ35959.1"/>
    </source>
</evidence>
<dbReference type="Proteomes" id="UP000619457">
    <property type="component" value="Unassembled WGS sequence"/>
</dbReference>
<dbReference type="Gene3D" id="2.40.160.60">
    <property type="entry name" value="Outer membrane protein transport protein (OMPP1/FadL/TodX)"/>
    <property type="match status" value="1"/>
</dbReference>
<dbReference type="RefSeq" id="WP_018475536.1">
    <property type="nucleotide sequence ID" value="NZ_BMWX01000006.1"/>
</dbReference>
<name>A0A918UUZ1_9BACT</name>
<organism evidence="1 2">
    <name type="scientific">Echinicola pacifica</name>
    <dbReference type="NCBI Taxonomy" id="346377"/>
    <lineage>
        <taxon>Bacteria</taxon>
        <taxon>Pseudomonadati</taxon>
        <taxon>Bacteroidota</taxon>
        <taxon>Cytophagia</taxon>
        <taxon>Cytophagales</taxon>
        <taxon>Cyclobacteriaceae</taxon>
        <taxon>Echinicola</taxon>
    </lineage>
</organism>
<evidence type="ECO:0000313" key="2">
    <source>
        <dbReference type="Proteomes" id="UP000619457"/>
    </source>
</evidence>
<keyword evidence="2" id="KW-1185">Reference proteome</keyword>
<reference evidence="1" key="2">
    <citation type="submission" date="2020-09" db="EMBL/GenBank/DDBJ databases">
        <authorList>
            <person name="Sun Q."/>
            <person name="Kim S."/>
        </authorList>
    </citation>
    <scope>NUCLEOTIDE SEQUENCE</scope>
    <source>
        <strain evidence="1">KCTC 12368</strain>
    </source>
</reference>
<evidence type="ECO:0008006" key="3">
    <source>
        <dbReference type="Google" id="ProtNLM"/>
    </source>
</evidence>
<gene>
    <name evidence="1" type="ORF">GCM10007049_31550</name>
</gene>
<comment type="caution">
    <text evidence="1">The sequence shown here is derived from an EMBL/GenBank/DDBJ whole genome shotgun (WGS) entry which is preliminary data.</text>
</comment>
<sequence>MLLASSWAKAQSIVPKYSNEFLNIGVGARALGMGGAQVGAVKDVTAAYWNPAGLLGIENQYEFSLMHSEYFAGIAKYDYAAFSTNIEEDNQIAISMIRFGVDDIPDTRFLYDANGALNYDNIQFFNAADYALILSYARDFSNVFKAGINTKIIHRNVGKFAKAWGFGFDVGGMYVAEGWQLGLMLRDITTTFNAWAHNAEEVKDIYAETGNELPQNSIELTLPQAIVSFAKTVEFGELLTAQGVLDLGFTFDGQRNTLISTSVMSVDPRLGMEFGYKNVAFLRGGLSNFQYIKDFNGDKSLALKPSFGLGMLLNERAYIDYALTDIGAVSETPYSHVFSLKVSLEPLGEGFRLYKWGNR</sequence>
<dbReference type="EMBL" id="BMWX01000006">
    <property type="protein sequence ID" value="GGZ35959.1"/>
    <property type="molecule type" value="Genomic_DNA"/>
</dbReference>
<dbReference type="NCBIfam" id="NF033709">
    <property type="entry name" value="PorV_fam"/>
    <property type="match status" value="1"/>
</dbReference>
<proteinExistence type="predicted"/>
<reference evidence="1" key="1">
    <citation type="journal article" date="2014" name="Int. J. Syst. Evol. Microbiol.">
        <title>Complete genome sequence of Corynebacterium casei LMG S-19264T (=DSM 44701T), isolated from a smear-ripened cheese.</title>
        <authorList>
            <consortium name="US DOE Joint Genome Institute (JGI-PGF)"/>
            <person name="Walter F."/>
            <person name="Albersmeier A."/>
            <person name="Kalinowski J."/>
            <person name="Ruckert C."/>
        </authorList>
    </citation>
    <scope>NUCLEOTIDE SEQUENCE</scope>
    <source>
        <strain evidence="1">KCTC 12368</strain>
    </source>
</reference>
<protein>
    <recommendedName>
        <fullName evidence="3">PorV/PorQ family protein</fullName>
    </recommendedName>
</protein>
<accession>A0A918UUZ1</accession>